<gene>
    <name evidence="9" type="ORF">WM40_15815</name>
</gene>
<dbReference type="InterPro" id="IPR035906">
    <property type="entry name" value="MetI-like_sf"/>
</dbReference>
<comment type="caution">
    <text evidence="9">The sequence shown here is derived from an EMBL/GenBank/DDBJ whole genome shotgun (WGS) entry which is preliminary data.</text>
</comment>
<name>A0A0F5JYI8_9BURK</name>
<feature type="domain" description="ABC transmembrane type-1" evidence="8">
    <location>
        <begin position="52"/>
        <end position="236"/>
    </location>
</feature>
<evidence type="ECO:0000256" key="5">
    <source>
        <dbReference type="ARBA" id="ARBA00022989"/>
    </source>
</evidence>
<sequence length="247" mass="26211">MPAALGAASVVSGLFVWEAVARTQSAVLLASPMATLHKLAATIGDGSLPAALWASMGHMALGYLIAVLIAVPVGLAMGRSRTVHALLDPVVTLIYAVPSVAWAPFIMIWYGLFFKARVALVVIMCVFDMIIVVDAGARDVSPRLLDVGRAYGARRWQLIQLVLLPACLPFLLTALRIGAIRAVNAMITAELFLATVNLGGIMKQASARFDSAGVLSVLVVLALLGLVVQEGLLLIERRACRWLSRSA</sequence>
<accession>A0A0F5JYI8</accession>
<keyword evidence="4 7" id="KW-0812">Transmembrane</keyword>
<comment type="subcellular location">
    <subcellularLocation>
        <location evidence="1 7">Cell membrane</location>
        <topology evidence="1 7">Multi-pass membrane protein</topology>
    </subcellularLocation>
</comment>
<dbReference type="Proteomes" id="UP000033618">
    <property type="component" value="Unassembled WGS sequence"/>
</dbReference>
<feature type="transmembrane region" description="Helical" evidence="7">
    <location>
        <begin position="60"/>
        <end position="78"/>
    </location>
</feature>
<evidence type="ECO:0000256" key="2">
    <source>
        <dbReference type="ARBA" id="ARBA00022448"/>
    </source>
</evidence>
<dbReference type="GO" id="GO:0055085">
    <property type="term" value="P:transmembrane transport"/>
    <property type="evidence" value="ECO:0007669"/>
    <property type="project" value="InterPro"/>
</dbReference>
<organism evidence="9 10">
    <name type="scientific">Robbsia andropogonis</name>
    <dbReference type="NCBI Taxonomy" id="28092"/>
    <lineage>
        <taxon>Bacteria</taxon>
        <taxon>Pseudomonadati</taxon>
        <taxon>Pseudomonadota</taxon>
        <taxon>Betaproteobacteria</taxon>
        <taxon>Burkholderiales</taxon>
        <taxon>Burkholderiaceae</taxon>
        <taxon>Robbsia</taxon>
    </lineage>
</organism>
<dbReference type="PROSITE" id="PS50928">
    <property type="entry name" value="ABC_TM1"/>
    <property type="match status" value="1"/>
</dbReference>
<dbReference type="GO" id="GO:0005886">
    <property type="term" value="C:plasma membrane"/>
    <property type="evidence" value="ECO:0007669"/>
    <property type="project" value="UniProtKB-SubCell"/>
</dbReference>
<dbReference type="Gene3D" id="1.10.3720.10">
    <property type="entry name" value="MetI-like"/>
    <property type="match status" value="1"/>
</dbReference>
<keyword evidence="6 7" id="KW-0472">Membrane</keyword>
<proteinExistence type="inferred from homology"/>
<feature type="transmembrane region" description="Helical" evidence="7">
    <location>
        <begin position="90"/>
        <end position="112"/>
    </location>
</feature>
<dbReference type="PATRIC" id="fig|28092.6.peg.3729"/>
<dbReference type="Pfam" id="PF00528">
    <property type="entry name" value="BPD_transp_1"/>
    <property type="match status" value="1"/>
</dbReference>
<evidence type="ECO:0000256" key="7">
    <source>
        <dbReference type="RuleBase" id="RU363032"/>
    </source>
</evidence>
<dbReference type="EMBL" id="LAQU01000016">
    <property type="protein sequence ID" value="KKB62745.1"/>
    <property type="molecule type" value="Genomic_DNA"/>
</dbReference>
<reference evidence="9 10" key="1">
    <citation type="submission" date="2015-03" db="EMBL/GenBank/DDBJ databases">
        <title>Draft Genome Sequence of Burkholderia andropogonis type strain ICMP2807, isolated from Sorghum bicolor.</title>
        <authorList>
            <person name="Lopes-Santos L."/>
            <person name="Castro D.B."/>
            <person name="Ottoboni L.M."/>
            <person name="Park D."/>
            <person name="Weirc B.S."/>
            <person name="Destefano S.A."/>
        </authorList>
    </citation>
    <scope>NUCLEOTIDE SEQUENCE [LARGE SCALE GENOMIC DNA]</scope>
    <source>
        <strain evidence="9 10">ICMP2807</strain>
    </source>
</reference>
<dbReference type="PANTHER" id="PTHR30151:SF41">
    <property type="entry name" value="ABC TRANSPORTER PERMEASE PROTEIN"/>
    <property type="match status" value="1"/>
</dbReference>
<keyword evidence="2 7" id="KW-0813">Transport</keyword>
<dbReference type="PANTHER" id="PTHR30151">
    <property type="entry name" value="ALKANE SULFONATE ABC TRANSPORTER-RELATED, MEMBRANE SUBUNIT"/>
    <property type="match status" value="1"/>
</dbReference>
<protein>
    <recommendedName>
        <fullName evidence="8">ABC transmembrane type-1 domain-containing protein</fullName>
    </recommendedName>
</protein>
<evidence type="ECO:0000313" key="10">
    <source>
        <dbReference type="Proteomes" id="UP000033618"/>
    </source>
</evidence>
<feature type="transmembrane region" description="Helical" evidence="7">
    <location>
        <begin position="158"/>
        <end position="177"/>
    </location>
</feature>
<evidence type="ECO:0000256" key="1">
    <source>
        <dbReference type="ARBA" id="ARBA00004651"/>
    </source>
</evidence>
<feature type="transmembrane region" description="Helical" evidence="7">
    <location>
        <begin position="118"/>
        <end position="137"/>
    </location>
</feature>
<evidence type="ECO:0000256" key="4">
    <source>
        <dbReference type="ARBA" id="ARBA00022692"/>
    </source>
</evidence>
<keyword evidence="5 7" id="KW-1133">Transmembrane helix</keyword>
<feature type="transmembrane region" description="Helical" evidence="7">
    <location>
        <begin position="214"/>
        <end position="235"/>
    </location>
</feature>
<evidence type="ECO:0000256" key="3">
    <source>
        <dbReference type="ARBA" id="ARBA00022475"/>
    </source>
</evidence>
<dbReference type="CDD" id="cd06261">
    <property type="entry name" value="TM_PBP2"/>
    <property type="match status" value="1"/>
</dbReference>
<evidence type="ECO:0000256" key="6">
    <source>
        <dbReference type="ARBA" id="ARBA00023136"/>
    </source>
</evidence>
<dbReference type="AlphaFoldDB" id="A0A0F5JYI8"/>
<keyword evidence="10" id="KW-1185">Reference proteome</keyword>
<dbReference type="SUPFAM" id="SSF161098">
    <property type="entry name" value="MetI-like"/>
    <property type="match status" value="1"/>
</dbReference>
<dbReference type="InterPro" id="IPR000515">
    <property type="entry name" value="MetI-like"/>
</dbReference>
<keyword evidence="3" id="KW-1003">Cell membrane</keyword>
<evidence type="ECO:0000313" key="9">
    <source>
        <dbReference type="EMBL" id="KKB62745.1"/>
    </source>
</evidence>
<dbReference type="STRING" id="28092.WM40_15815"/>
<comment type="similarity">
    <text evidence="7">Belongs to the binding-protein-dependent transport system permease family.</text>
</comment>
<evidence type="ECO:0000259" key="8">
    <source>
        <dbReference type="PROSITE" id="PS50928"/>
    </source>
</evidence>